<sequence>MLLPYVGFKSQEAIQLPQEIGQCAAGCTDKYAEKYTDIHRDAGIASFSRFECLPTELRLMIWRAAFDGVDPAVAVCTFTPDWCEITVSHAHTAHGRSPPIARACKEARIEWFRSSRIYEGPDRALEHLFVPRTLFLVPPSAVTDSQLEDLMLSVEHVAIDIADSPDLFPLFEALARLPRLRTIIIIIPSDTVEEHQVIDWQQEIRQDLIMLSRISDLVDAPAPDGEWHQRTYMGWVLCNYLESAMARKYYADNNRPKIKLFVDRRGSPLTTGNFHIVSINVGICQPITDQVGLSFHGYLMNIFQTSLRKTCFGIRQVGISHLIHVSAYIRLIQIKAQHVTKLSLERPRWPAGGLPLTQVNMGAMGTTGPPKTSPSAFRSITGNSQTLPTDVVNDSGLRLRLEFEPQVIFCCGGSARGATASLLI</sequence>
<keyword evidence="3" id="KW-1185">Reference proteome</keyword>
<dbReference type="OrthoDB" id="4969633at2759"/>
<dbReference type="AlphaFoldDB" id="A0A8H4SV02"/>
<gene>
    <name evidence="2" type="ORF">FSARC_14297</name>
</gene>
<accession>A0A8H4SV02</accession>
<evidence type="ECO:0000313" key="3">
    <source>
        <dbReference type="Proteomes" id="UP000622797"/>
    </source>
</evidence>
<evidence type="ECO:0000259" key="1">
    <source>
        <dbReference type="Pfam" id="PF20150"/>
    </source>
</evidence>
<name>A0A8H4SV02_9HYPO</name>
<dbReference type="Proteomes" id="UP000622797">
    <property type="component" value="Unassembled WGS sequence"/>
</dbReference>
<organism evidence="2 3">
    <name type="scientific">Fusarium sarcochroum</name>
    <dbReference type="NCBI Taxonomy" id="1208366"/>
    <lineage>
        <taxon>Eukaryota</taxon>
        <taxon>Fungi</taxon>
        <taxon>Dikarya</taxon>
        <taxon>Ascomycota</taxon>
        <taxon>Pezizomycotina</taxon>
        <taxon>Sordariomycetes</taxon>
        <taxon>Hypocreomycetidae</taxon>
        <taxon>Hypocreales</taxon>
        <taxon>Nectriaceae</taxon>
        <taxon>Fusarium</taxon>
        <taxon>Fusarium lateritium species complex</taxon>
    </lineage>
</organism>
<dbReference type="InterPro" id="IPR045518">
    <property type="entry name" value="2EXR"/>
</dbReference>
<protein>
    <recommendedName>
        <fullName evidence="1">2EXR domain-containing protein</fullName>
    </recommendedName>
</protein>
<dbReference type="Pfam" id="PF20150">
    <property type="entry name" value="2EXR"/>
    <property type="match status" value="1"/>
</dbReference>
<reference evidence="2" key="1">
    <citation type="journal article" date="2020" name="BMC Genomics">
        <title>Correction to: Identification and distribution of gene clusters required for synthesis of sphingolipid metabolism inhibitors in diverse species of the filamentous fungus Fusarium.</title>
        <authorList>
            <person name="Kim H.S."/>
            <person name="Lohmar J.M."/>
            <person name="Busman M."/>
            <person name="Brown D.W."/>
            <person name="Naumann T.A."/>
            <person name="Divon H.H."/>
            <person name="Lysoe E."/>
            <person name="Uhlig S."/>
            <person name="Proctor R.H."/>
        </authorList>
    </citation>
    <scope>NUCLEOTIDE SEQUENCE</scope>
    <source>
        <strain evidence="2">NRRL 20472</strain>
    </source>
</reference>
<dbReference type="EMBL" id="JABEXW010001195">
    <property type="protein sequence ID" value="KAF4946032.1"/>
    <property type="molecule type" value="Genomic_DNA"/>
</dbReference>
<comment type="caution">
    <text evidence="2">The sequence shown here is derived from an EMBL/GenBank/DDBJ whole genome shotgun (WGS) entry which is preliminary data.</text>
</comment>
<evidence type="ECO:0000313" key="2">
    <source>
        <dbReference type="EMBL" id="KAF4946032.1"/>
    </source>
</evidence>
<reference evidence="2" key="2">
    <citation type="submission" date="2020-05" db="EMBL/GenBank/DDBJ databases">
        <authorList>
            <person name="Kim H.-S."/>
            <person name="Proctor R.H."/>
            <person name="Brown D.W."/>
        </authorList>
    </citation>
    <scope>NUCLEOTIDE SEQUENCE</scope>
    <source>
        <strain evidence="2">NRRL 20472</strain>
    </source>
</reference>
<proteinExistence type="predicted"/>
<feature type="domain" description="2EXR" evidence="1">
    <location>
        <begin position="47"/>
        <end position="110"/>
    </location>
</feature>